<accession>A0AAW9QH66</accession>
<evidence type="ECO:0000313" key="1">
    <source>
        <dbReference type="EMBL" id="MEG3437130.1"/>
    </source>
</evidence>
<dbReference type="Proteomes" id="UP001328733">
    <property type="component" value="Unassembled WGS sequence"/>
</dbReference>
<sequence length="56" mass="6515">MANLTRQVRISLRFVPDPDRSSPAGFLFFPSFRLVERGGDSPTTRTGTRWDYRQRV</sequence>
<keyword evidence="2" id="KW-1185">Reference proteome</keyword>
<comment type="caution">
    <text evidence="1">The sequence shown here is derived from an EMBL/GenBank/DDBJ whole genome shotgun (WGS) entry which is preliminary data.</text>
</comment>
<evidence type="ECO:0000313" key="2">
    <source>
        <dbReference type="Proteomes" id="UP001328733"/>
    </source>
</evidence>
<dbReference type="AlphaFoldDB" id="A0AAW9QH66"/>
<protein>
    <submittedName>
        <fullName evidence="1">Uncharacterized protein</fullName>
    </submittedName>
</protein>
<reference evidence="1 2" key="1">
    <citation type="submission" date="2024-01" db="EMBL/GenBank/DDBJ databases">
        <title>Genomic insights into the taxonomy and metabolism of the cyanobacterium Pannus brasiliensis CCIBt3594.</title>
        <authorList>
            <person name="Machado M."/>
            <person name="Botero N.B."/>
            <person name="Andreote A.P.D."/>
            <person name="Feitosa A.M.T."/>
            <person name="Popin R."/>
            <person name="Sivonen K."/>
            <person name="Fiore M.F."/>
        </authorList>
    </citation>
    <scope>NUCLEOTIDE SEQUENCE [LARGE SCALE GENOMIC DNA]</scope>
    <source>
        <strain evidence="1 2">CCIBt3594</strain>
    </source>
</reference>
<dbReference type="EMBL" id="JBAFSM010000012">
    <property type="protein sequence ID" value="MEG3437130.1"/>
    <property type="molecule type" value="Genomic_DNA"/>
</dbReference>
<dbReference type="RefSeq" id="WP_332864610.1">
    <property type="nucleotide sequence ID" value="NZ_JBAFSM010000012.1"/>
</dbReference>
<organism evidence="1 2">
    <name type="scientific">Pannus brasiliensis CCIBt3594</name>
    <dbReference type="NCBI Taxonomy" id="1427578"/>
    <lineage>
        <taxon>Bacteria</taxon>
        <taxon>Bacillati</taxon>
        <taxon>Cyanobacteriota</taxon>
        <taxon>Cyanophyceae</taxon>
        <taxon>Oscillatoriophycideae</taxon>
        <taxon>Chroococcales</taxon>
        <taxon>Microcystaceae</taxon>
        <taxon>Pannus</taxon>
    </lineage>
</organism>
<gene>
    <name evidence="1" type="ORF">V0288_08370</name>
</gene>
<name>A0AAW9QH66_9CHRO</name>
<proteinExistence type="predicted"/>